<reference evidence="2" key="1">
    <citation type="journal article" date="2019" name="Int. J. Syst. Evol. Microbiol.">
        <title>The Global Catalogue of Microorganisms (GCM) 10K type strain sequencing project: providing services to taxonomists for standard genome sequencing and annotation.</title>
        <authorList>
            <consortium name="The Broad Institute Genomics Platform"/>
            <consortium name="The Broad Institute Genome Sequencing Center for Infectious Disease"/>
            <person name="Wu L."/>
            <person name="Ma J."/>
        </authorList>
    </citation>
    <scope>NUCLEOTIDE SEQUENCE [LARGE SCALE GENOMIC DNA]</scope>
    <source>
        <strain evidence="2">KCTC 13128</strain>
    </source>
</reference>
<protein>
    <submittedName>
        <fullName evidence="1">Uncharacterized protein</fullName>
    </submittedName>
</protein>
<accession>A0ABV7CT43</accession>
<gene>
    <name evidence="1" type="ORF">ACFOGI_04130</name>
</gene>
<name>A0ABV7CT43_9BACI</name>
<dbReference type="RefSeq" id="WP_390268848.1">
    <property type="nucleotide sequence ID" value="NZ_JBHRSA010000012.1"/>
</dbReference>
<keyword evidence="2" id="KW-1185">Reference proteome</keyword>
<dbReference type="Proteomes" id="UP001595279">
    <property type="component" value="Unassembled WGS sequence"/>
</dbReference>
<comment type="caution">
    <text evidence="1">The sequence shown here is derived from an EMBL/GenBank/DDBJ whole genome shotgun (WGS) entry which is preliminary data.</text>
</comment>
<evidence type="ECO:0000313" key="1">
    <source>
        <dbReference type="EMBL" id="MFC3039428.1"/>
    </source>
</evidence>
<proteinExistence type="predicted"/>
<dbReference type="EMBL" id="JBHRSA010000012">
    <property type="protein sequence ID" value="MFC3039428.1"/>
    <property type="molecule type" value="Genomic_DNA"/>
</dbReference>
<evidence type="ECO:0000313" key="2">
    <source>
        <dbReference type="Proteomes" id="UP001595279"/>
    </source>
</evidence>
<sequence>MGYPQEDRFISGIRKLSPEEKIYPPKKNFIDRTDRISAVPPVYQQHTPYISRNLLPISRS</sequence>
<organism evidence="1 2">
    <name type="scientific">Virgibacillus xinjiangensis</name>
    <dbReference type="NCBI Taxonomy" id="393090"/>
    <lineage>
        <taxon>Bacteria</taxon>
        <taxon>Bacillati</taxon>
        <taxon>Bacillota</taxon>
        <taxon>Bacilli</taxon>
        <taxon>Bacillales</taxon>
        <taxon>Bacillaceae</taxon>
        <taxon>Virgibacillus</taxon>
    </lineage>
</organism>